<keyword evidence="5 6" id="KW-0040">ANK repeat</keyword>
<dbReference type="AlphaFoldDB" id="A0A0C4EGG1"/>
<dbReference type="PROSITE" id="PS50297">
    <property type="entry name" value="ANK_REP_REGION"/>
    <property type="match status" value="2"/>
</dbReference>
<dbReference type="eggNOG" id="ENOG502RN71">
    <property type="taxonomic scope" value="Eukaryota"/>
</dbReference>
<dbReference type="SMART" id="SM00248">
    <property type="entry name" value="ANK"/>
    <property type="match status" value="3"/>
</dbReference>
<dbReference type="InterPro" id="IPR050889">
    <property type="entry name" value="Dendritic_Spine_Reg/Scaffold"/>
</dbReference>
<evidence type="ECO:0000256" key="6">
    <source>
        <dbReference type="PROSITE-ProRule" id="PRU00023"/>
    </source>
</evidence>
<keyword evidence="4" id="KW-0862">Zinc</keyword>
<evidence type="ECO:0000256" key="7">
    <source>
        <dbReference type="SAM" id="MobiDB-lite"/>
    </source>
</evidence>
<reference evidence="9" key="4">
    <citation type="journal article" date="2015" name="G3 (Bethesda)">
        <title>Genome sequences of three phytopathogenic species of the Magnaporthaceae family of fungi.</title>
        <authorList>
            <person name="Okagaki L.H."/>
            <person name="Nunes C.C."/>
            <person name="Sailsbery J."/>
            <person name="Clay B."/>
            <person name="Brown D."/>
            <person name="John T."/>
            <person name="Oh Y."/>
            <person name="Young N."/>
            <person name="Fitzgerald M."/>
            <person name="Haas B.J."/>
            <person name="Zeng Q."/>
            <person name="Young S."/>
            <person name="Adiconis X."/>
            <person name="Fan L."/>
            <person name="Levin J.Z."/>
            <person name="Mitchell T.K."/>
            <person name="Okubara P.A."/>
            <person name="Farman M.L."/>
            <person name="Kohn L.M."/>
            <person name="Birren B."/>
            <person name="Ma L.-J."/>
            <person name="Dean R.A."/>
        </authorList>
    </citation>
    <scope>NUCLEOTIDE SEQUENCE</scope>
    <source>
        <strain evidence="9">ATCC 64411 / 73-15</strain>
    </source>
</reference>
<feature type="repeat" description="ANK" evidence="6">
    <location>
        <begin position="101"/>
        <end position="133"/>
    </location>
</feature>
<evidence type="ECO:0000256" key="2">
    <source>
        <dbReference type="ARBA" id="ARBA00022737"/>
    </source>
</evidence>
<reference evidence="8" key="3">
    <citation type="submission" date="2011-03" db="EMBL/GenBank/DDBJ databases">
        <title>Annotation of Magnaporthe poae ATCC 64411.</title>
        <authorList>
            <person name="Ma L.-J."/>
            <person name="Dead R."/>
            <person name="Young S.K."/>
            <person name="Zeng Q."/>
            <person name="Gargeya S."/>
            <person name="Fitzgerald M."/>
            <person name="Haas B."/>
            <person name="Abouelleil A."/>
            <person name="Alvarado L."/>
            <person name="Arachchi H.M."/>
            <person name="Berlin A."/>
            <person name="Brown A."/>
            <person name="Chapman S.B."/>
            <person name="Chen Z."/>
            <person name="Dunbar C."/>
            <person name="Freedman E."/>
            <person name="Gearin G."/>
            <person name="Gellesch M."/>
            <person name="Goldberg J."/>
            <person name="Griggs A."/>
            <person name="Gujja S."/>
            <person name="Heiman D."/>
            <person name="Howarth C."/>
            <person name="Larson L."/>
            <person name="Lui A."/>
            <person name="MacDonald P.J.P."/>
            <person name="Mehta T."/>
            <person name="Montmayeur A."/>
            <person name="Murphy C."/>
            <person name="Neiman D."/>
            <person name="Pearson M."/>
            <person name="Priest M."/>
            <person name="Roberts A."/>
            <person name="Saif S."/>
            <person name="Shea T."/>
            <person name="Shenoy N."/>
            <person name="Sisk P."/>
            <person name="Stolte C."/>
            <person name="Sykes S."/>
            <person name="Yandava C."/>
            <person name="Wortman J."/>
            <person name="Nusbaum C."/>
            <person name="Birren B."/>
        </authorList>
    </citation>
    <scope>NUCLEOTIDE SEQUENCE</scope>
    <source>
        <strain evidence="8">ATCC 64411</strain>
    </source>
</reference>
<reference evidence="8" key="1">
    <citation type="submission" date="2010-05" db="EMBL/GenBank/DDBJ databases">
        <title>The Genome Sequence of Magnaporthe poae strain ATCC 64411.</title>
        <authorList>
            <consortium name="The Broad Institute Genome Sequencing Platform"/>
            <consortium name="Broad Institute Genome Sequencing Center for Infectious Disease"/>
            <person name="Ma L.-J."/>
            <person name="Dead R."/>
            <person name="Young S."/>
            <person name="Zeng Q."/>
            <person name="Koehrsen M."/>
            <person name="Alvarado L."/>
            <person name="Berlin A."/>
            <person name="Chapman S.B."/>
            <person name="Chen Z."/>
            <person name="Freedman E."/>
            <person name="Gellesch M."/>
            <person name="Goldberg J."/>
            <person name="Griggs A."/>
            <person name="Gujja S."/>
            <person name="Heilman E.R."/>
            <person name="Heiman D."/>
            <person name="Hepburn T."/>
            <person name="Howarth C."/>
            <person name="Jen D."/>
            <person name="Larson L."/>
            <person name="Mehta T."/>
            <person name="Neiman D."/>
            <person name="Pearson M."/>
            <person name="Roberts A."/>
            <person name="Saif S."/>
            <person name="Shea T."/>
            <person name="Shenoy N."/>
            <person name="Sisk P."/>
            <person name="Stolte C."/>
            <person name="Sykes S."/>
            <person name="Walk T."/>
            <person name="White J."/>
            <person name="Yandava C."/>
            <person name="Haas B."/>
            <person name="Nusbaum C."/>
            <person name="Birren B."/>
        </authorList>
    </citation>
    <scope>NUCLEOTIDE SEQUENCE</scope>
    <source>
        <strain evidence="8">ATCC 64411</strain>
    </source>
</reference>
<dbReference type="OrthoDB" id="4897890at2759"/>
<feature type="region of interest" description="Disordered" evidence="7">
    <location>
        <begin position="266"/>
        <end position="293"/>
    </location>
</feature>
<dbReference type="Pfam" id="PF12796">
    <property type="entry name" value="Ank_2"/>
    <property type="match status" value="1"/>
</dbReference>
<dbReference type="PANTHER" id="PTHR24166:SF48">
    <property type="entry name" value="PROTEIN VAPYRIN"/>
    <property type="match status" value="1"/>
</dbReference>
<dbReference type="GO" id="GO:0008270">
    <property type="term" value="F:zinc ion binding"/>
    <property type="evidence" value="ECO:0007669"/>
    <property type="project" value="UniProtKB-KW"/>
</dbReference>
<dbReference type="InterPro" id="IPR002110">
    <property type="entry name" value="Ankyrin_rpt"/>
</dbReference>
<keyword evidence="10" id="KW-1185">Reference proteome</keyword>
<dbReference type="OMA" id="EDAHIND"/>
<dbReference type="PANTHER" id="PTHR24166">
    <property type="entry name" value="ROLLING PEBBLES, ISOFORM B"/>
    <property type="match status" value="1"/>
</dbReference>
<dbReference type="EMBL" id="GL877032">
    <property type="protein sequence ID" value="KLU92952.1"/>
    <property type="molecule type" value="Genomic_DNA"/>
</dbReference>
<sequence>MLVFLMKSGADPTVAGGSYGTLLGAAALRAPVDTLGFVLAKGPGDGGAGLPITLTDRERRNAAHMAVAGLDNGDAQDTIEKLDLLTGHDGGAALLGALDHVGRRPLHLAAASGRTAVVLYLLERGEDAHINDADADGWTPLHWACRQWDAEVVRFLVGRGADRSLRTNQGWLPWHVAIYHENENLEDALKAHGTPAEPGKPTTPAVNSGYWCSSCFVDIFGERWNCDQCTNFDHCFKCHGTAAKIHETDHTFTCHAPLKAETVSMRLDSDGGSAKEDESEAEKEESDAGRAED</sequence>
<dbReference type="VEuPathDB" id="FungiDB:MAPG_11900"/>
<feature type="compositionally biased region" description="Basic and acidic residues" evidence="7">
    <location>
        <begin position="267"/>
        <end position="276"/>
    </location>
</feature>
<evidence type="ECO:0000313" key="9">
    <source>
        <dbReference type="EnsemblFungi" id="MAPG_11900T0"/>
    </source>
</evidence>
<dbReference type="PROSITE" id="PS50088">
    <property type="entry name" value="ANK_REPEAT"/>
    <property type="match status" value="2"/>
</dbReference>
<dbReference type="InterPro" id="IPR036770">
    <property type="entry name" value="Ankyrin_rpt-contain_sf"/>
</dbReference>
<keyword evidence="1" id="KW-0479">Metal-binding</keyword>
<dbReference type="Gene3D" id="3.30.60.90">
    <property type="match status" value="1"/>
</dbReference>
<reference evidence="10" key="2">
    <citation type="submission" date="2010-05" db="EMBL/GenBank/DDBJ databases">
        <title>The genome sequence of Magnaporthe poae strain ATCC 64411.</title>
        <authorList>
            <person name="Ma L.-J."/>
            <person name="Dead R."/>
            <person name="Young S."/>
            <person name="Zeng Q."/>
            <person name="Koehrsen M."/>
            <person name="Alvarado L."/>
            <person name="Berlin A."/>
            <person name="Chapman S.B."/>
            <person name="Chen Z."/>
            <person name="Freedman E."/>
            <person name="Gellesch M."/>
            <person name="Goldberg J."/>
            <person name="Griggs A."/>
            <person name="Gujja S."/>
            <person name="Heilman E.R."/>
            <person name="Heiman D."/>
            <person name="Hepburn T."/>
            <person name="Howarth C."/>
            <person name="Jen D."/>
            <person name="Larson L."/>
            <person name="Mehta T."/>
            <person name="Neiman D."/>
            <person name="Pearson M."/>
            <person name="Roberts A."/>
            <person name="Saif S."/>
            <person name="Shea T."/>
            <person name="Shenoy N."/>
            <person name="Sisk P."/>
            <person name="Stolte C."/>
            <person name="Sykes S."/>
            <person name="Walk T."/>
            <person name="White J."/>
            <person name="Yandava C."/>
            <person name="Haas B."/>
            <person name="Nusbaum C."/>
            <person name="Birren B."/>
        </authorList>
    </citation>
    <scope>NUCLEOTIDE SEQUENCE [LARGE SCALE GENOMIC DNA]</scope>
    <source>
        <strain evidence="10">ATCC 64411 / 73-15</strain>
    </source>
</reference>
<evidence type="ECO:0000313" key="10">
    <source>
        <dbReference type="Proteomes" id="UP000011715"/>
    </source>
</evidence>
<dbReference type="Proteomes" id="UP000011715">
    <property type="component" value="Unassembled WGS sequence"/>
</dbReference>
<organism evidence="9 10">
    <name type="scientific">Magnaporthiopsis poae (strain ATCC 64411 / 73-15)</name>
    <name type="common">Kentucky bluegrass fungus</name>
    <name type="synonym">Magnaporthe poae</name>
    <dbReference type="NCBI Taxonomy" id="644358"/>
    <lineage>
        <taxon>Eukaryota</taxon>
        <taxon>Fungi</taxon>
        <taxon>Dikarya</taxon>
        <taxon>Ascomycota</taxon>
        <taxon>Pezizomycotina</taxon>
        <taxon>Sordariomycetes</taxon>
        <taxon>Sordariomycetidae</taxon>
        <taxon>Magnaporthales</taxon>
        <taxon>Magnaporthaceae</taxon>
        <taxon>Magnaporthiopsis</taxon>
    </lineage>
</organism>
<name>A0A0C4EGG1_MAGP6</name>
<dbReference type="STRING" id="644358.A0A0C4EGG1"/>
<dbReference type="EMBL" id="ADBL01002963">
    <property type="status" value="NOT_ANNOTATED_CDS"/>
    <property type="molecule type" value="Genomic_DNA"/>
</dbReference>
<reference evidence="9" key="5">
    <citation type="submission" date="2015-06" db="UniProtKB">
        <authorList>
            <consortium name="EnsemblFungi"/>
        </authorList>
    </citation>
    <scope>IDENTIFICATION</scope>
    <source>
        <strain evidence="9">ATCC 64411</strain>
    </source>
</reference>
<evidence type="ECO:0000256" key="3">
    <source>
        <dbReference type="ARBA" id="ARBA00022771"/>
    </source>
</evidence>
<evidence type="ECO:0000313" key="8">
    <source>
        <dbReference type="EMBL" id="KLU92952.1"/>
    </source>
</evidence>
<accession>A0A0C4EGG1</accession>
<dbReference type="EnsemblFungi" id="MAPG_11900T0">
    <property type="protein sequence ID" value="MAPG_11900T0"/>
    <property type="gene ID" value="MAPG_11900"/>
</dbReference>
<keyword evidence="3" id="KW-0863">Zinc-finger</keyword>
<keyword evidence="2" id="KW-0677">Repeat</keyword>
<dbReference type="PRINTS" id="PR01415">
    <property type="entry name" value="ANKYRIN"/>
</dbReference>
<proteinExistence type="predicted"/>
<dbReference type="InterPro" id="IPR043145">
    <property type="entry name" value="Znf_ZZ_sf"/>
</dbReference>
<evidence type="ECO:0000256" key="1">
    <source>
        <dbReference type="ARBA" id="ARBA00022723"/>
    </source>
</evidence>
<feature type="repeat" description="ANK" evidence="6">
    <location>
        <begin position="136"/>
        <end position="168"/>
    </location>
</feature>
<evidence type="ECO:0000256" key="5">
    <source>
        <dbReference type="ARBA" id="ARBA00023043"/>
    </source>
</evidence>
<dbReference type="CDD" id="cd02249">
    <property type="entry name" value="ZZ"/>
    <property type="match status" value="1"/>
</dbReference>
<dbReference type="Gene3D" id="1.25.40.20">
    <property type="entry name" value="Ankyrin repeat-containing domain"/>
    <property type="match status" value="1"/>
</dbReference>
<protein>
    <submittedName>
        <fullName evidence="8 9">Uncharacterized protein</fullName>
    </submittedName>
</protein>
<evidence type="ECO:0000256" key="4">
    <source>
        <dbReference type="ARBA" id="ARBA00022833"/>
    </source>
</evidence>
<dbReference type="SUPFAM" id="SSF57850">
    <property type="entry name" value="RING/U-box"/>
    <property type="match status" value="1"/>
</dbReference>
<gene>
    <name evidence="8" type="ORF">MAPG_11900</name>
</gene>
<dbReference type="SUPFAM" id="SSF48403">
    <property type="entry name" value="Ankyrin repeat"/>
    <property type="match status" value="1"/>
</dbReference>